<dbReference type="HAMAP" id="MF_01401">
    <property type="entry name" value="MsrA"/>
    <property type="match status" value="1"/>
</dbReference>
<evidence type="ECO:0000313" key="6">
    <source>
        <dbReference type="EMBL" id="QOQ89748.1"/>
    </source>
</evidence>
<evidence type="ECO:0000256" key="2">
    <source>
        <dbReference type="ARBA" id="ARBA00047806"/>
    </source>
</evidence>
<dbReference type="EMBL" id="CP063079">
    <property type="protein sequence ID" value="QOQ89748.1"/>
    <property type="molecule type" value="Genomic_DNA"/>
</dbReference>
<comment type="function">
    <text evidence="4">Has an important function as a repair enzyme for proteins that have been inactivated by oxidation. Catalyzes the reversible oxidation-reduction of methionine sulfoxide in proteins to methionine.</text>
</comment>
<keyword evidence="7" id="KW-1185">Reference proteome</keyword>
<proteinExistence type="inferred from homology"/>
<evidence type="ECO:0000259" key="5">
    <source>
        <dbReference type="Pfam" id="PF01625"/>
    </source>
</evidence>
<evidence type="ECO:0000313" key="7">
    <source>
        <dbReference type="Proteomes" id="UP000595070"/>
    </source>
</evidence>
<feature type="domain" description="Peptide methionine sulphoxide reductase MsrA" evidence="5">
    <location>
        <begin position="9"/>
        <end position="157"/>
    </location>
</feature>
<dbReference type="Proteomes" id="UP000595070">
    <property type="component" value="Chromosome"/>
</dbReference>
<dbReference type="InterPro" id="IPR036509">
    <property type="entry name" value="Met_Sox_Rdtase_MsrA_sf"/>
</dbReference>
<gene>
    <name evidence="4 6" type="primary">msrA</name>
    <name evidence="6" type="ORF">IMC75_07365</name>
</gene>
<dbReference type="Pfam" id="PF01625">
    <property type="entry name" value="PMSR"/>
    <property type="match status" value="1"/>
</dbReference>
<dbReference type="InterPro" id="IPR002569">
    <property type="entry name" value="Met_Sox_Rdtase_MsrA_dom"/>
</dbReference>
<evidence type="ECO:0000256" key="3">
    <source>
        <dbReference type="ARBA" id="ARBA00048782"/>
    </source>
</evidence>
<protein>
    <recommendedName>
        <fullName evidence="4">Peptide methionine sulfoxide reductase MsrA</fullName>
        <shortName evidence="4">Protein-methionine-S-oxide reductase</shortName>
        <ecNumber evidence="4">1.8.4.11</ecNumber>
    </recommendedName>
    <alternativeName>
        <fullName evidence="4">Peptide-methionine (S)-S-oxide reductase</fullName>
        <shortName evidence="4">Peptide Met(O) reductase</shortName>
    </alternativeName>
</protein>
<sequence length="172" mass="19695">MCMNVLSKEIILGGGCFWCTQAVFDGVKGVVYTEVGYSGGKPNPSYESVVNGDGNIEVAKIVYDEKQISLEKILEIFFKMHDPTSKDKQGADEGIQYRSAIFYQDDEDLTTITNFIKSAQRNYSKAILTQVSKLQKYYKGEEYHQKYFEKNPNQAYCRFVIVPKLEKTSDYR</sequence>
<comment type="similarity">
    <text evidence="4">Belongs to the MsrA Met sulfoxide reductase family.</text>
</comment>
<evidence type="ECO:0000256" key="4">
    <source>
        <dbReference type="HAMAP-Rule" id="MF_01401"/>
    </source>
</evidence>
<dbReference type="EC" id="1.8.4.11" evidence="4"/>
<organism evidence="6 7">
    <name type="scientific">Campylobacter peloridis</name>
    <dbReference type="NCBI Taxonomy" id="488546"/>
    <lineage>
        <taxon>Bacteria</taxon>
        <taxon>Pseudomonadati</taxon>
        <taxon>Campylobacterota</taxon>
        <taxon>Epsilonproteobacteria</taxon>
        <taxon>Campylobacterales</taxon>
        <taxon>Campylobacteraceae</taxon>
        <taxon>Campylobacter</taxon>
    </lineage>
</organism>
<dbReference type="Gene3D" id="3.30.1060.10">
    <property type="entry name" value="Peptide methionine sulphoxide reductase MsrA"/>
    <property type="match status" value="1"/>
</dbReference>
<keyword evidence="1 4" id="KW-0560">Oxidoreductase</keyword>
<evidence type="ECO:0000256" key="1">
    <source>
        <dbReference type="ARBA" id="ARBA00023002"/>
    </source>
</evidence>
<reference evidence="6 7" key="1">
    <citation type="submission" date="2020-10" db="EMBL/GenBank/DDBJ databases">
        <title>Campylobacter and Helicobacter PacBio genomes.</title>
        <authorList>
            <person name="Lane C."/>
        </authorList>
    </citation>
    <scope>NUCLEOTIDE SEQUENCE [LARGE SCALE GENOMIC DNA]</scope>
    <source>
        <strain evidence="6 7">2016D-0074</strain>
    </source>
</reference>
<dbReference type="PANTHER" id="PTHR43774:SF1">
    <property type="entry name" value="PEPTIDE METHIONINE SULFOXIDE REDUCTASE MSRA 2"/>
    <property type="match status" value="1"/>
</dbReference>
<dbReference type="NCBIfam" id="TIGR00401">
    <property type="entry name" value="msrA"/>
    <property type="match status" value="1"/>
</dbReference>
<feature type="active site" evidence="4">
    <location>
        <position position="16"/>
    </location>
</feature>
<accession>A0ABX6TUY0</accession>
<name>A0ABX6TUY0_9BACT</name>
<comment type="catalytic activity">
    <reaction evidence="3 4">
        <text>[thioredoxin]-disulfide + L-methionine + H2O = L-methionine (S)-S-oxide + [thioredoxin]-dithiol</text>
        <dbReference type="Rhea" id="RHEA:19993"/>
        <dbReference type="Rhea" id="RHEA-COMP:10698"/>
        <dbReference type="Rhea" id="RHEA-COMP:10700"/>
        <dbReference type="ChEBI" id="CHEBI:15377"/>
        <dbReference type="ChEBI" id="CHEBI:29950"/>
        <dbReference type="ChEBI" id="CHEBI:50058"/>
        <dbReference type="ChEBI" id="CHEBI:57844"/>
        <dbReference type="ChEBI" id="CHEBI:58772"/>
        <dbReference type="EC" id="1.8.4.11"/>
    </reaction>
</comment>
<dbReference type="SUPFAM" id="SSF55068">
    <property type="entry name" value="Peptide methionine sulfoxide reductase"/>
    <property type="match status" value="1"/>
</dbReference>
<dbReference type="GO" id="GO:0008113">
    <property type="term" value="F:peptide-methionine (S)-S-oxide reductase activity"/>
    <property type="evidence" value="ECO:0007669"/>
    <property type="project" value="UniProtKB-EC"/>
</dbReference>
<comment type="catalytic activity">
    <reaction evidence="2 4">
        <text>L-methionyl-[protein] + [thioredoxin]-disulfide + H2O = L-methionyl-(S)-S-oxide-[protein] + [thioredoxin]-dithiol</text>
        <dbReference type="Rhea" id="RHEA:14217"/>
        <dbReference type="Rhea" id="RHEA-COMP:10698"/>
        <dbReference type="Rhea" id="RHEA-COMP:10700"/>
        <dbReference type="Rhea" id="RHEA-COMP:12313"/>
        <dbReference type="Rhea" id="RHEA-COMP:12315"/>
        <dbReference type="ChEBI" id="CHEBI:15377"/>
        <dbReference type="ChEBI" id="CHEBI:16044"/>
        <dbReference type="ChEBI" id="CHEBI:29950"/>
        <dbReference type="ChEBI" id="CHEBI:44120"/>
        <dbReference type="ChEBI" id="CHEBI:50058"/>
        <dbReference type="EC" id="1.8.4.11"/>
    </reaction>
</comment>
<dbReference type="PANTHER" id="PTHR43774">
    <property type="entry name" value="PEPTIDE METHIONINE SULFOXIDE REDUCTASE"/>
    <property type="match status" value="1"/>
</dbReference>